<sequence>MIRKSRSAAPKRQIFNKRKEKEQKRLRREENRKEFREIGTQTDEIDCCENANRRLEKTNQKLENEKNSIRDTAENL</sequence>
<gene>
    <name evidence="2" type="ORF">FMOSSE_LOCUS9091</name>
</gene>
<feature type="compositionally biased region" description="Basic and acidic residues" evidence="1">
    <location>
        <begin position="17"/>
        <end position="34"/>
    </location>
</feature>
<feature type="region of interest" description="Disordered" evidence="1">
    <location>
        <begin position="1"/>
        <end position="34"/>
    </location>
</feature>
<accession>A0A9N9CL22</accession>
<comment type="caution">
    <text evidence="2">The sequence shown here is derived from an EMBL/GenBank/DDBJ whole genome shotgun (WGS) entry which is preliminary data.</text>
</comment>
<protein>
    <submittedName>
        <fullName evidence="2">910_t:CDS:1</fullName>
    </submittedName>
</protein>
<dbReference type="AlphaFoldDB" id="A0A9N9CL22"/>
<reference evidence="2" key="1">
    <citation type="submission" date="2021-06" db="EMBL/GenBank/DDBJ databases">
        <authorList>
            <person name="Kallberg Y."/>
            <person name="Tangrot J."/>
            <person name="Rosling A."/>
        </authorList>
    </citation>
    <scope>NUCLEOTIDE SEQUENCE</scope>
    <source>
        <strain evidence="2">87-6 pot B 2015</strain>
    </source>
</reference>
<feature type="region of interest" description="Disordered" evidence="1">
    <location>
        <begin position="56"/>
        <end position="76"/>
    </location>
</feature>
<evidence type="ECO:0000256" key="1">
    <source>
        <dbReference type="SAM" id="MobiDB-lite"/>
    </source>
</evidence>
<evidence type="ECO:0000313" key="2">
    <source>
        <dbReference type="EMBL" id="CAG8603832.1"/>
    </source>
</evidence>
<keyword evidence="3" id="KW-1185">Reference proteome</keyword>
<evidence type="ECO:0000313" key="3">
    <source>
        <dbReference type="Proteomes" id="UP000789375"/>
    </source>
</evidence>
<proteinExistence type="predicted"/>
<name>A0A9N9CL22_FUNMO</name>
<organism evidence="2 3">
    <name type="scientific">Funneliformis mosseae</name>
    <name type="common">Endomycorrhizal fungus</name>
    <name type="synonym">Glomus mosseae</name>
    <dbReference type="NCBI Taxonomy" id="27381"/>
    <lineage>
        <taxon>Eukaryota</taxon>
        <taxon>Fungi</taxon>
        <taxon>Fungi incertae sedis</taxon>
        <taxon>Mucoromycota</taxon>
        <taxon>Glomeromycotina</taxon>
        <taxon>Glomeromycetes</taxon>
        <taxon>Glomerales</taxon>
        <taxon>Glomeraceae</taxon>
        <taxon>Funneliformis</taxon>
    </lineage>
</organism>
<dbReference type="EMBL" id="CAJVPP010002548">
    <property type="protein sequence ID" value="CAG8603832.1"/>
    <property type="molecule type" value="Genomic_DNA"/>
</dbReference>
<dbReference type="Proteomes" id="UP000789375">
    <property type="component" value="Unassembled WGS sequence"/>
</dbReference>